<dbReference type="Proteomes" id="UP000828941">
    <property type="component" value="Chromosome 9"/>
</dbReference>
<accession>A0ACB9MHG9</accession>
<reference evidence="1 2" key="1">
    <citation type="journal article" date="2022" name="DNA Res.">
        <title>Chromosomal-level genome assembly of the orchid tree Bauhinia variegata (Leguminosae; Cercidoideae) supports the allotetraploid origin hypothesis of Bauhinia.</title>
        <authorList>
            <person name="Zhong Y."/>
            <person name="Chen Y."/>
            <person name="Zheng D."/>
            <person name="Pang J."/>
            <person name="Liu Y."/>
            <person name="Luo S."/>
            <person name="Meng S."/>
            <person name="Qian L."/>
            <person name="Wei D."/>
            <person name="Dai S."/>
            <person name="Zhou R."/>
        </authorList>
    </citation>
    <scope>NUCLEOTIDE SEQUENCE [LARGE SCALE GENOMIC DNA]</scope>
    <source>
        <strain evidence="1">BV-YZ2020</strain>
    </source>
</reference>
<evidence type="ECO:0000313" key="2">
    <source>
        <dbReference type="Proteomes" id="UP000828941"/>
    </source>
</evidence>
<keyword evidence="2" id="KW-1185">Reference proteome</keyword>
<gene>
    <name evidence="1" type="ORF">L6164_022586</name>
</gene>
<protein>
    <submittedName>
        <fullName evidence="1">Uncharacterized protein</fullName>
    </submittedName>
</protein>
<proteinExistence type="predicted"/>
<dbReference type="EMBL" id="CM039434">
    <property type="protein sequence ID" value="KAI4322939.1"/>
    <property type="molecule type" value="Genomic_DNA"/>
</dbReference>
<evidence type="ECO:0000313" key="1">
    <source>
        <dbReference type="EMBL" id="KAI4322939.1"/>
    </source>
</evidence>
<organism evidence="1 2">
    <name type="scientific">Bauhinia variegata</name>
    <name type="common">Purple orchid tree</name>
    <name type="synonym">Phanera variegata</name>
    <dbReference type="NCBI Taxonomy" id="167791"/>
    <lineage>
        <taxon>Eukaryota</taxon>
        <taxon>Viridiplantae</taxon>
        <taxon>Streptophyta</taxon>
        <taxon>Embryophyta</taxon>
        <taxon>Tracheophyta</taxon>
        <taxon>Spermatophyta</taxon>
        <taxon>Magnoliopsida</taxon>
        <taxon>eudicotyledons</taxon>
        <taxon>Gunneridae</taxon>
        <taxon>Pentapetalae</taxon>
        <taxon>rosids</taxon>
        <taxon>fabids</taxon>
        <taxon>Fabales</taxon>
        <taxon>Fabaceae</taxon>
        <taxon>Cercidoideae</taxon>
        <taxon>Cercideae</taxon>
        <taxon>Bauhiniinae</taxon>
        <taxon>Bauhinia</taxon>
    </lineage>
</organism>
<sequence>MAMNSPLPIIFSLIISISFNAFPSFASELSYKDHCASIVPGSTPTRTDLRDEAFPFGWYQTGYYTGGGRVLGVDYSRHKNSFHLKIRNIKATGVSGLFKIEASLSFRSSYPYNYEENSTYGPRHHYHRRFTILRLDGFWSEPSGKLCMIGIGTGYSKAGNLLHLDAVFRLHNVFNSSNVGTLVNGSLESLSSENDVNYFEPITVYMLPGWNYKYSLDTIKAKEECSAGSDVKEVLPTKSLSFCSTHISWAIRDLRLEYSSDCNAAKNCTPFKGTPGHLPSFLSLKQIECNADKQRMRVQVRFLDTSYYDQFYWEFNPNTTLIGEGWWNEGKNRICIVACLFSSESLSSAHEPDCSVRMSLKIPLTWTIKQTSGIMGKIWSNKTVNDSGYFKEIMFTRLALSSEVVAPLKIFMVCMSTTLACAFLMLQIFQVKKHPNVLPFVSVFIFLILTLGYLINKAYKMQVLMQS</sequence>
<name>A0ACB9MHG9_BAUVA</name>
<comment type="caution">
    <text evidence="1">The sequence shown here is derived from an EMBL/GenBank/DDBJ whole genome shotgun (WGS) entry which is preliminary data.</text>
</comment>